<dbReference type="GO" id="GO:0009254">
    <property type="term" value="P:peptidoglycan turnover"/>
    <property type="evidence" value="ECO:0007669"/>
    <property type="project" value="TreeGrafter"/>
</dbReference>
<dbReference type="PROSITE" id="PS00775">
    <property type="entry name" value="GLYCOSYL_HYDROL_F3"/>
    <property type="match status" value="1"/>
</dbReference>
<accession>A0A5B8G2J3</accession>
<dbReference type="AlphaFoldDB" id="A0A5B8G2J3"/>
<dbReference type="PANTHER" id="PTHR30480">
    <property type="entry name" value="BETA-HEXOSAMINIDASE-RELATED"/>
    <property type="match status" value="1"/>
</dbReference>
<keyword evidence="5 7" id="KW-0326">Glycosidase</keyword>
<dbReference type="EMBL" id="CP040818">
    <property type="protein sequence ID" value="QDL93382.1"/>
    <property type="molecule type" value="Genomic_DNA"/>
</dbReference>
<dbReference type="Proteomes" id="UP000305888">
    <property type="component" value="Chromosome"/>
</dbReference>
<dbReference type="RefSeq" id="WP_138575980.1">
    <property type="nucleotide sequence ID" value="NZ_CP040818.1"/>
</dbReference>
<comment type="catalytic activity">
    <reaction evidence="1">
        <text>Hydrolysis of terminal non-reducing N-acetyl-D-hexosamine residues in N-acetyl-beta-D-hexosaminides.</text>
        <dbReference type="EC" id="3.2.1.52"/>
    </reaction>
</comment>
<evidence type="ECO:0000313" key="8">
    <source>
        <dbReference type="Proteomes" id="UP000305888"/>
    </source>
</evidence>
<gene>
    <name evidence="7" type="primary">nagZ</name>
    <name evidence="7" type="ORF">FDP22_17285</name>
</gene>
<dbReference type="Gene3D" id="3.20.20.300">
    <property type="entry name" value="Glycoside hydrolase, family 3, N-terminal domain"/>
    <property type="match status" value="1"/>
</dbReference>
<comment type="similarity">
    <text evidence="2">Belongs to the glycosyl hydrolase 3 family.</text>
</comment>
<dbReference type="NCBIfam" id="NF003740">
    <property type="entry name" value="PRK05337.1"/>
    <property type="match status" value="1"/>
</dbReference>
<dbReference type="InterPro" id="IPR017853">
    <property type="entry name" value="GH"/>
</dbReference>
<dbReference type="InterPro" id="IPR050226">
    <property type="entry name" value="NagZ_Beta-hexosaminidase"/>
</dbReference>
<dbReference type="SUPFAM" id="SSF51445">
    <property type="entry name" value="(Trans)glycosidases"/>
    <property type="match status" value="1"/>
</dbReference>
<dbReference type="PANTHER" id="PTHR30480:SF13">
    <property type="entry name" value="BETA-HEXOSAMINIDASE"/>
    <property type="match status" value="1"/>
</dbReference>
<dbReference type="KEGG" id="ppru:FDP22_17285"/>
<evidence type="ECO:0000256" key="3">
    <source>
        <dbReference type="ARBA" id="ARBA00012663"/>
    </source>
</evidence>
<keyword evidence="8" id="KW-1185">Reference proteome</keyword>
<dbReference type="GO" id="GO:0004563">
    <property type="term" value="F:beta-N-acetylhexosaminidase activity"/>
    <property type="evidence" value="ECO:0007669"/>
    <property type="project" value="UniProtKB-EC"/>
</dbReference>
<evidence type="ECO:0000256" key="1">
    <source>
        <dbReference type="ARBA" id="ARBA00001231"/>
    </source>
</evidence>
<evidence type="ECO:0000256" key="5">
    <source>
        <dbReference type="ARBA" id="ARBA00023295"/>
    </source>
</evidence>
<sequence length="336" mass="35429">MARAAILGCLGPTLTPGETAFLRDADPWGFILFARNVESPAQVAALVSALRETVGRRAPVLIDQEGGRVARLRPPHWRGWQPVADMIGALEEEADILEALTLRYRLIAHELHALGIDVNCAPLLDVPQPGAHDVIGNRAIGTEPAHIALRGREIAEALRAGGVLPVIKHIPGHGRGMADSHLALPSAEADAATLRAVDFLPFRALRDQALGMTAHMVYPAIDPERCATLSPEVIAVIRGEIGFDGLLMTDDLSMKALTGSFGARTRDALAAGCDVVLHCNGDPEEMRAVMAACPELSGTALARAERAEAARRAPAPFDVAAADARFAALAGAALHA</sequence>
<dbReference type="InterPro" id="IPR001764">
    <property type="entry name" value="Glyco_hydro_3_N"/>
</dbReference>
<evidence type="ECO:0000256" key="4">
    <source>
        <dbReference type="ARBA" id="ARBA00022801"/>
    </source>
</evidence>
<evidence type="ECO:0000256" key="2">
    <source>
        <dbReference type="ARBA" id="ARBA00005336"/>
    </source>
</evidence>
<keyword evidence="4 7" id="KW-0378">Hydrolase</keyword>
<dbReference type="EC" id="3.2.1.52" evidence="3"/>
<dbReference type="InterPro" id="IPR019800">
    <property type="entry name" value="Glyco_hydro_3_AS"/>
</dbReference>
<proteinExistence type="inferred from homology"/>
<dbReference type="OrthoDB" id="9786661at2"/>
<dbReference type="GO" id="GO:0005975">
    <property type="term" value="P:carbohydrate metabolic process"/>
    <property type="evidence" value="ECO:0007669"/>
    <property type="project" value="InterPro"/>
</dbReference>
<evidence type="ECO:0000313" key="7">
    <source>
        <dbReference type="EMBL" id="QDL93382.1"/>
    </source>
</evidence>
<name>A0A5B8G2J3_9RHOB</name>
<protein>
    <recommendedName>
        <fullName evidence="3">beta-N-acetylhexosaminidase</fullName>
        <ecNumber evidence="3">3.2.1.52</ecNumber>
    </recommendedName>
</protein>
<organism evidence="7 8">
    <name type="scientific">Paroceanicella profunda</name>
    <dbReference type="NCBI Taxonomy" id="2579971"/>
    <lineage>
        <taxon>Bacteria</taxon>
        <taxon>Pseudomonadati</taxon>
        <taxon>Pseudomonadota</taxon>
        <taxon>Alphaproteobacteria</taxon>
        <taxon>Rhodobacterales</taxon>
        <taxon>Paracoccaceae</taxon>
        <taxon>Paroceanicella</taxon>
    </lineage>
</organism>
<feature type="domain" description="Glycoside hydrolase family 3 N-terminal" evidence="6">
    <location>
        <begin position="29"/>
        <end position="295"/>
    </location>
</feature>
<dbReference type="Pfam" id="PF00933">
    <property type="entry name" value="Glyco_hydro_3"/>
    <property type="match status" value="1"/>
</dbReference>
<evidence type="ECO:0000259" key="6">
    <source>
        <dbReference type="Pfam" id="PF00933"/>
    </source>
</evidence>
<dbReference type="InterPro" id="IPR036962">
    <property type="entry name" value="Glyco_hydro_3_N_sf"/>
</dbReference>
<reference evidence="7 8" key="1">
    <citation type="submission" date="2019-06" db="EMBL/GenBank/DDBJ databases">
        <title>Genome sequence of Rhodobacteraceae bacterium D4M1.</title>
        <authorList>
            <person name="Cao J."/>
        </authorList>
    </citation>
    <scope>NUCLEOTIDE SEQUENCE [LARGE SCALE GENOMIC DNA]</scope>
    <source>
        <strain evidence="7 8">D4M1</strain>
    </source>
</reference>